<proteinExistence type="predicted"/>
<organism evidence="1">
    <name type="scientific">marine sediment metagenome</name>
    <dbReference type="NCBI Taxonomy" id="412755"/>
    <lineage>
        <taxon>unclassified sequences</taxon>
        <taxon>metagenomes</taxon>
        <taxon>ecological metagenomes</taxon>
    </lineage>
</organism>
<feature type="non-terminal residue" evidence="1">
    <location>
        <position position="40"/>
    </location>
</feature>
<reference evidence="1" key="1">
    <citation type="journal article" date="2014" name="Front. Microbiol.">
        <title>High frequency of phylogenetically diverse reductive dehalogenase-homologous genes in deep subseafloor sedimentary metagenomes.</title>
        <authorList>
            <person name="Kawai M."/>
            <person name="Futagami T."/>
            <person name="Toyoda A."/>
            <person name="Takaki Y."/>
            <person name="Nishi S."/>
            <person name="Hori S."/>
            <person name="Arai W."/>
            <person name="Tsubouchi T."/>
            <person name="Morono Y."/>
            <person name="Uchiyama I."/>
            <person name="Ito T."/>
            <person name="Fujiyama A."/>
            <person name="Inagaki F."/>
            <person name="Takami H."/>
        </authorList>
    </citation>
    <scope>NUCLEOTIDE SEQUENCE</scope>
    <source>
        <strain evidence="1">Expedition CK06-06</strain>
    </source>
</reference>
<sequence>MTLSIRQNTDNWLPCILTDDSDFKTPETGVAFGAASVEYA</sequence>
<dbReference type="AlphaFoldDB" id="X0VU25"/>
<comment type="caution">
    <text evidence="1">The sequence shown here is derived from an EMBL/GenBank/DDBJ whole genome shotgun (WGS) entry which is preliminary data.</text>
</comment>
<name>X0VU25_9ZZZZ</name>
<protein>
    <submittedName>
        <fullName evidence="1">Uncharacterized protein</fullName>
    </submittedName>
</protein>
<gene>
    <name evidence="1" type="ORF">S01H1_36382</name>
</gene>
<dbReference type="EMBL" id="BARS01022788">
    <property type="protein sequence ID" value="GAG04031.1"/>
    <property type="molecule type" value="Genomic_DNA"/>
</dbReference>
<accession>X0VU25</accession>
<evidence type="ECO:0000313" key="1">
    <source>
        <dbReference type="EMBL" id="GAG04031.1"/>
    </source>
</evidence>